<evidence type="ECO:0000256" key="1">
    <source>
        <dbReference type="SAM" id="MobiDB-lite"/>
    </source>
</evidence>
<keyword evidence="2" id="KW-0732">Signal</keyword>
<evidence type="ECO:0000313" key="3">
    <source>
        <dbReference type="EMBL" id="KRR00874.1"/>
    </source>
</evidence>
<feature type="region of interest" description="Disordered" evidence="1">
    <location>
        <begin position="29"/>
        <end position="59"/>
    </location>
</feature>
<keyword evidence="4" id="KW-1185">Reference proteome</keyword>
<sequence>MMPNVRAKERVLVACAAITFGLCLTAAPGSAQTQTPAPAEQNQGSGTPPTATPAPASAKLPEGQIEQLVAPIALYPDALLSQVLMASTYPLEVVEAARWSKANASIKGRTLEDAMQKQSWDPSVKALAAVPQTLQMMSDKLEWTQQLGDAFLAQEEDVMSAVQKLRERAEAAGNLKSTPQQKVSRASPPAGVSVPAGAQPPIVIEPVDPGTYYVPVYDPAVAYGTWEYPAYSPFYWYPPGFVASGVVAFTAGVVVSAAIWGGCDWWRRSVNINVNRFNQFNRTNIVNNAWVHNPAHRGAVAYRDAGVAARFGKGNTAAAREAARGRSNIGQRDLSKAGPGRRDAMKPGAGNRAAK</sequence>
<dbReference type="STRING" id="1518501.CQ10_03190"/>
<dbReference type="InterPro" id="IPR021728">
    <property type="entry name" value="DUF3300"/>
</dbReference>
<proteinExistence type="predicted"/>
<dbReference type="PANTHER" id="PTHR40269">
    <property type="entry name" value="OUTER MEMBRANE PROTEIN-RELATED"/>
    <property type="match status" value="1"/>
</dbReference>
<reference evidence="3 4" key="1">
    <citation type="submission" date="2014-03" db="EMBL/GenBank/DDBJ databases">
        <title>Bradyrhizobium valentinum sp. nov., isolated from effective nodules of Lupinus mariae-josephae, a lupine endemic of basic-lime soils in Eastern Spain.</title>
        <authorList>
            <person name="Duran D."/>
            <person name="Rey L."/>
            <person name="Navarro A."/>
            <person name="Busquets A."/>
            <person name="Imperial J."/>
            <person name="Ruiz-Argueso T."/>
        </authorList>
    </citation>
    <scope>NUCLEOTIDE SEQUENCE [LARGE SCALE GENOMIC DNA]</scope>
    <source>
        <strain evidence="3 4">LmjM3</strain>
    </source>
</reference>
<evidence type="ECO:0000256" key="2">
    <source>
        <dbReference type="SAM" id="SignalP"/>
    </source>
</evidence>
<comment type="caution">
    <text evidence="3">The sequence shown here is derived from an EMBL/GenBank/DDBJ whole genome shotgun (WGS) entry which is preliminary data.</text>
</comment>
<evidence type="ECO:0000313" key="4">
    <source>
        <dbReference type="Proteomes" id="UP000051913"/>
    </source>
</evidence>
<organism evidence="3 4">
    <name type="scientific">Bradyrhizobium valentinum</name>
    <dbReference type="NCBI Taxonomy" id="1518501"/>
    <lineage>
        <taxon>Bacteria</taxon>
        <taxon>Pseudomonadati</taxon>
        <taxon>Pseudomonadota</taxon>
        <taxon>Alphaproteobacteria</taxon>
        <taxon>Hyphomicrobiales</taxon>
        <taxon>Nitrobacteraceae</taxon>
        <taxon>Bradyrhizobium</taxon>
    </lineage>
</organism>
<name>A0A0R3KZS4_9BRAD</name>
<dbReference type="Proteomes" id="UP000051913">
    <property type="component" value="Unassembled WGS sequence"/>
</dbReference>
<dbReference type="PANTHER" id="PTHR40269:SF1">
    <property type="entry name" value="OUTER MEMBRANE PROTEIN"/>
    <property type="match status" value="1"/>
</dbReference>
<feature type="compositionally biased region" description="Polar residues" evidence="1">
    <location>
        <begin position="30"/>
        <end position="43"/>
    </location>
</feature>
<evidence type="ECO:0008006" key="5">
    <source>
        <dbReference type="Google" id="ProtNLM"/>
    </source>
</evidence>
<dbReference type="EMBL" id="LLXX01000162">
    <property type="protein sequence ID" value="KRR00874.1"/>
    <property type="molecule type" value="Genomic_DNA"/>
</dbReference>
<feature type="region of interest" description="Disordered" evidence="1">
    <location>
        <begin position="320"/>
        <end position="355"/>
    </location>
</feature>
<dbReference type="Pfam" id="PF11737">
    <property type="entry name" value="DUF3300"/>
    <property type="match status" value="1"/>
</dbReference>
<feature type="chain" id="PRO_5006442541" description="DUF3300 domain-containing protein" evidence="2">
    <location>
        <begin position="32"/>
        <end position="355"/>
    </location>
</feature>
<feature type="compositionally biased region" description="Polar residues" evidence="1">
    <location>
        <begin position="175"/>
        <end position="184"/>
    </location>
</feature>
<feature type="non-terminal residue" evidence="3">
    <location>
        <position position="355"/>
    </location>
</feature>
<gene>
    <name evidence="3" type="ORF">CP49_31080</name>
</gene>
<feature type="region of interest" description="Disordered" evidence="1">
    <location>
        <begin position="171"/>
        <end position="194"/>
    </location>
</feature>
<feature type="signal peptide" evidence="2">
    <location>
        <begin position="1"/>
        <end position="31"/>
    </location>
</feature>
<dbReference type="RefSeq" id="WP_057853562.1">
    <property type="nucleotide sequence ID" value="NZ_LLXX01000162.1"/>
</dbReference>
<feature type="compositionally biased region" description="Low complexity" evidence="1">
    <location>
        <begin position="44"/>
        <end position="58"/>
    </location>
</feature>
<dbReference type="AlphaFoldDB" id="A0A0R3KZS4"/>
<accession>A0A0R3KZS4</accession>
<protein>
    <recommendedName>
        <fullName evidence="5">DUF3300 domain-containing protein</fullName>
    </recommendedName>
</protein>